<evidence type="ECO:0000313" key="5">
    <source>
        <dbReference type="EMBL" id="TFY68139.1"/>
    </source>
</evidence>
<evidence type="ECO:0000256" key="2">
    <source>
        <dbReference type="PROSITE-ProRule" id="PRU00266"/>
    </source>
</evidence>
<evidence type="ECO:0000313" key="6">
    <source>
        <dbReference type="Proteomes" id="UP000298327"/>
    </source>
</evidence>
<dbReference type="PROSITE" id="PS50137">
    <property type="entry name" value="DS_RBD"/>
    <property type="match status" value="1"/>
</dbReference>
<dbReference type="AlphaFoldDB" id="A0A4Y9Z425"/>
<dbReference type="GO" id="GO:0004525">
    <property type="term" value="F:ribonuclease III activity"/>
    <property type="evidence" value="ECO:0007669"/>
    <property type="project" value="InterPro"/>
</dbReference>
<dbReference type="OrthoDB" id="2392202at2759"/>
<sequence length="277" mass="30220">MFIAAKGTSSALPGPSLKRPRREPTMADSLPPIPSLNSDLYSVVSTHKSLRMEDENDECGSAERLGVLGKRVLAQAVATACFRKKPLLSAVDLETLIDERLAIDTIDTWVTKYELRKKFICPPDFPPNLFYPYVGAVYAQHGAQAVQNWIGKLVDPDFEQEDPTSKRFKSADAQSPSQPPPPLEPAPPLPQAAHPNPLTPAQPSTAFLPIFNQTAMQRRLLVTWQAASTGPPHAPAWSAECIVDGIVKGRGTGRSKQLAKEEAARQAFYNMGWAGNP</sequence>
<proteinExistence type="predicted"/>
<evidence type="ECO:0000259" key="4">
    <source>
        <dbReference type="PROSITE" id="PS50137"/>
    </source>
</evidence>
<name>A0A4Y9Z425_9AGAM</name>
<reference evidence="5 6" key="1">
    <citation type="submission" date="2019-02" db="EMBL/GenBank/DDBJ databases">
        <title>Genome sequencing of the rare red list fungi Dentipellis fragilis.</title>
        <authorList>
            <person name="Buettner E."/>
            <person name="Kellner H."/>
        </authorList>
    </citation>
    <scope>NUCLEOTIDE SEQUENCE [LARGE SCALE GENOMIC DNA]</scope>
    <source>
        <strain evidence="5 6">DSM 105465</strain>
    </source>
</reference>
<dbReference type="GO" id="GO:0003723">
    <property type="term" value="F:RNA binding"/>
    <property type="evidence" value="ECO:0007669"/>
    <property type="project" value="UniProtKB-UniRule"/>
</dbReference>
<evidence type="ECO:0000256" key="1">
    <source>
        <dbReference type="ARBA" id="ARBA00022884"/>
    </source>
</evidence>
<keyword evidence="1 2" id="KW-0694">RNA-binding</keyword>
<dbReference type="STRING" id="205917.A0A4Y9Z425"/>
<dbReference type="CDD" id="cd10845">
    <property type="entry name" value="DSRM_RNAse_III_family"/>
    <property type="match status" value="1"/>
</dbReference>
<dbReference type="Proteomes" id="UP000298327">
    <property type="component" value="Unassembled WGS sequence"/>
</dbReference>
<dbReference type="InterPro" id="IPR014720">
    <property type="entry name" value="dsRBD_dom"/>
</dbReference>
<comment type="caution">
    <text evidence="5">The sequence shown here is derived from an EMBL/GenBank/DDBJ whole genome shotgun (WGS) entry which is preliminary data.</text>
</comment>
<dbReference type="EMBL" id="SEOQ01000171">
    <property type="protein sequence ID" value="TFY68139.1"/>
    <property type="molecule type" value="Genomic_DNA"/>
</dbReference>
<feature type="domain" description="DRBM" evidence="4">
    <location>
        <begin position="202"/>
        <end position="273"/>
    </location>
</feature>
<protein>
    <recommendedName>
        <fullName evidence="4">DRBM domain-containing protein</fullName>
    </recommendedName>
</protein>
<feature type="region of interest" description="Disordered" evidence="3">
    <location>
        <begin position="1"/>
        <end position="34"/>
    </location>
</feature>
<feature type="compositionally biased region" description="Pro residues" evidence="3">
    <location>
        <begin position="177"/>
        <end position="190"/>
    </location>
</feature>
<organism evidence="5 6">
    <name type="scientific">Dentipellis fragilis</name>
    <dbReference type="NCBI Taxonomy" id="205917"/>
    <lineage>
        <taxon>Eukaryota</taxon>
        <taxon>Fungi</taxon>
        <taxon>Dikarya</taxon>
        <taxon>Basidiomycota</taxon>
        <taxon>Agaricomycotina</taxon>
        <taxon>Agaricomycetes</taxon>
        <taxon>Russulales</taxon>
        <taxon>Hericiaceae</taxon>
        <taxon>Dentipellis</taxon>
    </lineage>
</organism>
<evidence type="ECO:0000256" key="3">
    <source>
        <dbReference type="SAM" id="MobiDB-lite"/>
    </source>
</evidence>
<dbReference type="InterPro" id="IPR036389">
    <property type="entry name" value="RNase_III_sf"/>
</dbReference>
<dbReference type="SUPFAM" id="SSF69065">
    <property type="entry name" value="RNase III domain-like"/>
    <property type="match status" value="1"/>
</dbReference>
<gene>
    <name evidence="5" type="ORF">EVG20_g3684</name>
</gene>
<accession>A0A4Y9Z425</accession>
<keyword evidence="6" id="KW-1185">Reference proteome</keyword>
<dbReference type="SUPFAM" id="SSF54768">
    <property type="entry name" value="dsRNA-binding domain-like"/>
    <property type="match status" value="1"/>
</dbReference>
<dbReference type="Pfam" id="PF00035">
    <property type="entry name" value="dsrm"/>
    <property type="match status" value="1"/>
</dbReference>
<dbReference type="GO" id="GO:0006396">
    <property type="term" value="P:RNA processing"/>
    <property type="evidence" value="ECO:0007669"/>
    <property type="project" value="InterPro"/>
</dbReference>
<dbReference type="Gene3D" id="3.30.160.20">
    <property type="match status" value="1"/>
</dbReference>
<dbReference type="SMART" id="SM00358">
    <property type="entry name" value="DSRM"/>
    <property type="match status" value="1"/>
</dbReference>
<dbReference type="Gene3D" id="1.10.1520.10">
    <property type="entry name" value="Ribonuclease III domain"/>
    <property type="match status" value="1"/>
</dbReference>
<feature type="region of interest" description="Disordered" evidence="3">
    <location>
        <begin position="160"/>
        <end position="203"/>
    </location>
</feature>